<protein>
    <submittedName>
        <fullName evidence="2">DivIVA domain-containing protein</fullName>
    </submittedName>
</protein>
<evidence type="ECO:0000313" key="3">
    <source>
        <dbReference type="Proteomes" id="UP000310458"/>
    </source>
</evidence>
<dbReference type="AlphaFoldDB" id="A0A5R9BBN3"/>
<keyword evidence="3" id="KW-1185">Reference proteome</keyword>
<dbReference type="NCBIfam" id="TIGR03544">
    <property type="entry name" value="DivI1A_domain"/>
    <property type="match status" value="1"/>
</dbReference>
<evidence type="ECO:0000256" key="1">
    <source>
        <dbReference type="SAM" id="MobiDB-lite"/>
    </source>
</evidence>
<dbReference type="Proteomes" id="UP000310458">
    <property type="component" value="Unassembled WGS sequence"/>
</dbReference>
<comment type="caution">
    <text evidence="2">The sequence shown here is derived from an EMBL/GenBank/DDBJ whole genome shotgun (WGS) entry which is preliminary data.</text>
</comment>
<feature type="compositionally biased region" description="Basic and acidic residues" evidence="1">
    <location>
        <begin position="98"/>
        <end position="107"/>
    </location>
</feature>
<dbReference type="InterPro" id="IPR019933">
    <property type="entry name" value="DivIVA_domain"/>
</dbReference>
<sequence>MMWLYVIAVIVLSVIVVLLVGKWEGAAAPDEEPPAGAQQSLQALLDQRSERRVSANDLEQVEFDTAVRGYRMDQVDQLLDALAQQLRQSEAPHSGSDSGERRDITPE</sequence>
<dbReference type="EMBL" id="VAVZ01000014">
    <property type="protein sequence ID" value="TLP98056.1"/>
    <property type="molecule type" value="Genomic_DNA"/>
</dbReference>
<dbReference type="OrthoDB" id="3404379at2"/>
<accession>A0A5R9BBN3</accession>
<name>A0A5R9BBN3_9MICC</name>
<dbReference type="Gene3D" id="6.10.250.660">
    <property type="match status" value="1"/>
</dbReference>
<proteinExistence type="predicted"/>
<evidence type="ECO:0000313" key="2">
    <source>
        <dbReference type="EMBL" id="TLP98056.1"/>
    </source>
</evidence>
<reference evidence="2 3" key="1">
    <citation type="submission" date="2019-05" db="EMBL/GenBank/DDBJ databases">
        <title>Nesterenkonia sp. GY074 isolated from the Southern Atlantic Ocean.</title>
        <authorList>
            <person name="Zhang G."/>
        </authorList>
    </citation>
    <scope>NUCLEOTIDE SEQUENCE [LARGE SCALE GENOMIC DNA]</scope>
    <source>
        <strain evidence="2 3">GY074</strain>
    </source>
</reference>
<gene>
    <name evidence="2" type="ORF">FEF26_06615</name>
</gene>
<organism evidence="2 3">
    <name type="scientific">Nesterenkonia salmonea</name>
    <dbReference type="NCBI Taxonomy" id="1804987"/>
    <lineage>
        <taxon>Bacteria</taxon>
        <taxon>Bacillati</taxon>
        <taxon>Actinomycetota</taxon>
        <taxon>Actinomycetes</taxon>
        <taxon>Micrococcales</taxon>
        <taxon>Micrococcaceae</taxon>
        <taxon>Nesterenkonia</taxon>
    </lineage>
</organism>
<feature type="region of interest" description="Disordered" evidence="1">
    <location>
        <begin position="86"/>
        <end position="107"/>
    </location>
</feature>